<dbReference type="PANTHER" id="PTHR24413">
    <property type="entry name" value="SPECKLE-TYPE POZ PROTEIN"/>
    <property type="match status" value="1"/>
</dbReference>
<dbReference type="PROSITE" id="PS50188">
    <property type="entry name" value="B302_SPRY"/>
    <property type="match status" value="1"/>
</dbReference>
<dbReference type="InterPro" id="IPR001870">
    <property type="entry name" value="B30.2/SPRY"/>
</dbReference>
<keyword evidence="6" id="KW-1185">Reference proteome</keyword>
<evidence type="ECO:0000259" key="4">
    <source>
        <dbReference type="PROSITE" id="PS50188"/>
    </source>
</evidence>
<evidence type="ECO:0008006" key="7">
    <source>
        <dbReference type="Google" id="ProtNLM"/>
    </source>
</evidence>
<feature type="region of interest" description="Disordered" evidence="2">
    <location>
        <begin position="15"/>
        <end position="57"/>
    </location>
</feature>
<dbReference type="InterPro" id="IPR013320">
    <property type="entry name" value="ConA-like_dom_sf"/>
</dbReference>
<evidence type="ECO:0000259" key="3">
    <source>
        <dbReference type="PROSITE" id="PS50097"/>
    </source>
</evidence>
<evidence type="ECO:0000313" key="6">
    <source>
        <dbReference type="Proteomes" id="UP000886520"/>
    </source>
</evidence>
<feature type="domain" description="B30.2/SPRY" evidence="4">
    <location>
        <begin position="360"/>
        <end position="557"/>
    </location>
</feature>
<reference evidence="5 6" key="1">
    <citation type="submission" date="2021-01" db="EMBL/GenBank/DDBJ databases">
        <title>Adiantum capillus-veneris genome.</title>
        <authorList>
            <person name="Fang Y."/>
            <person name="Liao Q."/>
        </authorList>
    </citation>
    <scope>NUCLEOTIDE SEQUENCE [LARGE SCALE GENOMIC DNA]</scope>
    <source>
        <strain evidence="5">H3</strain>
        <tissue evidence="5">Leaf</tissue>
    </source>
</reference>
<dbReference type="Pfam" id="PF00622">
    <property type="entry name" value="SPRY"/>
    <property type="match status" value="1"/>
</dbReference>
<gene>
    <name evidence="5" type="ORF">GOP47_0005687</name>
</gene>
<protein>
    <recommendedName>
        <fullName evidence="7">BTB domain-containing protein</fullName>
    </recommendedName>
</protein>
<dbReference type="InterPro" id="IPR000210">
    <property type="entry name" value="BTB/POZ_dom"/>
</dbReference>
<dbReference type="SUPFAM" id="SSF54695">
    <property type="entry name" value="POZ domain"/>
    <property type="match status" value="1"/>
</dbReference>
<dbReference type="InterPro" id="IPR003877">
    <property type="entry name" value="SPRY_dom"/>
</dbReference>
<dbReference type="PROSITE" id="PS50097">
    <property type="entry name" value="BTB"/>
    <property type="match status" value="1"/>
</dbReference>
<dbReference type="Proteomes" id="UP000886520">
    <property type="component" value="Chromosome 5"/>
</dbReference>
<comment type="pathway">
    <text evidence="1">Protein modification; protein ubiquitination.</text>
</comment>
<evidence type="ECO:0000313" key="5">
    <source>
        <dbReference type="EMBL" id="KAI5080208.1"/>
    </source>
</evidence>
<name>A0A9D4V6S0_ADICA</name>
<organism evidence="5 6">
    <name type="scientific">Adiantum capillus-veneris</name>
    <name type="common">Maidenhair fern</name>
    <dbReference type="NCBI Taxonomy" id="13818"/>
    <lineage>
        <taxon>Eukaryota</taxon>
        <taxon>Viridiplantae</taxon>
        <taxon>Streptophyta</taxon>
        <taxon>Embryophyta</taxon>
        <taxon>Tracheophyta</taxon>
        <taxon>Polypodiopsida</taxon>
        <taxon>Polypodiidae</taxon>
        <taxon>Polypodiales</taxon>
        <taxon>Pteridineae</taxon>
        <taxon>Pteridaceae</taxon>
        <taxon>Vittarioideae</taxon>
        <taxon>Adiantum</taxon>
    </lineage>
</organism>
<dbReference type="Pfam" id="PF00651">
    <property type="entry name" value="BTB"/>
    <property type="match status" value="1"/>
</dbReference>
<comment type="caution">
    <text evidence="5">The sequence shown here is derived from an EMBL/GenBank/DDBJ whole genome shotgun (WGS) entry which is preliminary data.</text>
</comment>
<dbReference type="SUPFAM" id="SSF49899">
    <property type="entry name" value="Concanavalin A-like lectins/glucanases"/>
    <property type="match status" value="1"/>
</dbReference>
<accession>A0A9D4V6S0</accession>
<dbReference type="InterPro" id="IPR011333">
    <property type="entry name" value="SKP1/BTB/POZ_sf"/>
</dbReference>
<dbReference type="SMART" id="SM00225">
    <property type="entry name" value="BTB"/>
    <property type="match status" value="1"/>
</dbReference>
<dbReference type="Gene3D" id="3.30.710.10">
    <property type="entry name" value="Potassium Channel Kv1.1, Chain A"/>
    <property type="match status" value="1"/>
</dbReference>
<proteinExistence type="predicted"/>
<dbReference type="InterPro" id="IPR043136">
    <property type="entry name" value="B30.2/SPRY_sf"/>
</dbReference>
<dbReference type="OrthoDB" id="6359816at2759"/>
<dbReference type="Gene3D" id="2.60.120.920">
    <property type="match status" value="1"/>
</dbReference>
<sequence length="570" mass="63139">MAAAWQSALWTDRSNAMQGRGEKRSRGAQPCCYGEEAGREAPSTIRTRGGSSKTAEEAKKRKTTAAMINNPACSDIQFITQDGNKVWANKAILAKASPLFSAMLTNGVTLDSTSPSVPLPSIPSAALFPVLEFLYTGSSSLSLFPLSVSSAPLVLHAARFLLLPDLEQSVSSFLANSLHSRLSQNSITPSDAPSYLSQALDMSVPHTHGVLSKLTSLIPAAFLLDPNTIAGFSQEALSFFLEKTRNGSLQFDGGEYPRLRCVLLWCAAISMASSELTELLSNYLPLSEELALASKYQCALLKNLKHFRDDLKSALEPWLSHLDLFRIHPDALTETFVPLDIIPHAYLMHVFAFQCHFSKDMIYLRWKSQAAADSNMPMQISVLDDGHSIKCRLKGDDMARSFTRVRTPGSMTSRLSMPPRFARAELLITPAMRSYEWDFVIEKESSFMAVGFCSEQALAMENSSTIWLGYEPFGWVLYHTGELFHDNKLGSPYGTKFGVGSRVRVHVDMVYFTCRFTVNDKAYGIAWKDIPHRIYPAAALTFPGKIRIEAARNEREKRLLTCLSESLPST</sequence>
<dbReference type="AlphaFoldDB" id="A0A9D4V6S0"/>
<evidence type="ECO:0000256" key="2">
    <source>
        <dbReference type="SAM" id="MobiDB-lite"/>
    </source>
</evidence>
<dbReference type="EMBL" id="JABFUD020000005">
    <property type="protein sequence ID" value="KAI5080208.1"/>
    <property type="molecule type" value="Genomic_DNA"/>
</dbReference>
<evidence type="ECO:0000256" key="1">
    <source>
        <dbReference type="ARBA" id="ARBA00004906"/>
    </source>
</evidence>
<feature type="domain" description="BTB" evidence="3">
    <location>
        <begin position="74"/>
        <end position="143"/>
    </location>
</feature>